<evidence type="ECO:0000313" key="3">
    <source>
        <dbReference type="Proteomes" id="UP000030014"/>
    </source>
</evidence>
<dbReference type="Gene3D" id="3.40.50.11590">
    <property type="match status" value="1"/>
</dbReference>
<dbReference type="Proteomes" id="UP000030014">
    <property type="component" value="Unassembled WGS sequence"/>
</dbReference>
<gene>
    <name evidence="2" type="ORF">Z955_09895</name>
</gene>
<accession>A0A0A0IBS6</accession>
<comment type="caution">
    <text evidence="2">The sequence shown here is derived from an EMBL/GenBank/DDBJ whole genome shotgun (WGS) entry which is preliminary data.</text>
</comment>
<protein>
    <submittedName>
        <fullName evidence="2">Membrane protein</fullName>
    </submittedName>
</protein>
<name>A0A0A0IBS6_CLOBO</name>
<sequence>MNNYDFYEKLLKKFRKVVEENDLLNEEVNINGRTLTPKEAIGTPVRQDYPIIKGKEKLIQAEFKGEKGQAFTDMPGDFSGTILEIINRPIKTNFDMAILISTLNAVCKYLKITDKSIHCKDEDPEECARKLVEYIKEKYGHPKIALIGFQPAMLQRLSENFDVRVVDLNKEKIGKVKFGIKVENAEEKTKDLLNWCDVIMATGSTVANNTIRNFLNEKPVIFFGTTISGTAELMNLPRFCPCSN</sequence>
<feature type="domain" description="Putative heavy-metal chelation" evidence="1">
    <location>
        <begin position="141"/>
        <end position="217"/>
    </location>
</feature>
<evidence type="ECO:0000313" key="2">
    <source>
        <dbReference type="EMBL" id="KGM98914.1"/>
    </source>
</evidence>
<evidence type="ECO:0000259" key="1">
    <source>
        <dbReference type="Pfam" id="PF04016"/>
    </source>
</evidence>
<dbReference type="RefSeq" id="WP_039258752.1">
    <property type="nucleotide sequence ID" value="NZ_JDRY01000043.1"/>
</dbReference>
<reference evidence="2 3" key="1">
    <citation type="submission" date="2014-01" db="EMBL/GenBank/DDBJ databases">
        <title>Plasmidome dynamics in the species complex Clostridium novyi sensu lato converts strains of independent lineages into distinctly different pathogens.</title>
        <authorList>
            <person name="Skarin H."/>
            <person name="Segerman B."/>
        </authorList>
    </citation>
    <scope>NUCLEOTIDE SEQUENCE [LARGE SCALE GENOMIC DNA]</scope>
    <source>
        <strain evidence="2 3">DC5</strain>
    </source>
</reference>
<dbReference type="SUPFAM" id="SSF159713">
    <property type="entry name" value="Dhaf3308-like"/>
    <property type="match status" value="1"/>
</dbReference>
<organism evidence="2 3">
    <name type="scientific">Clostridium botulinum C/D str. DC5</name>
    <dbReference type="NCBI Taxonomy" id="1443128"/>
    <lineage>
        <taxon>Bacteria</taxon>
        <taxon>Bacillati</taxon>
        <taxon>Bacillota</taxon>
        <taxon>Clostridia</taxon>
        <taxon>Eubacteriales</taxon>
        <taxon>Clostridiaceae</taxon>
        <taxon>Clostridium</taxon>
    </lineage>
</organism>
<dbReference type="Pfam" id="PF04016">
    <property type="entry name" value="DUF364"/>
    <property type="match status" value="1"/>
</dbReference>
<dbReference type="EMBL" id="JDRY01000043">
    <property type="protein sequence ID" value="KGM98914.1"/>
    <property type="molecule type" value="Genomic_DNA"/>
</dbReference>
<proteinExistence type="predicted"/>
<dbReference type="AlphaFoldDB" id="A0A0A0IBS6"/>
<dbReference type="InterPro" id="IPR007161">
    <property type="entry name" value="DUF364"/>
</dbReference>